<dbReference type="InterPro" id="IPR036390">
    <property type="entry name" value="WH_DNA-bd_sf"/>
</dbReference>
<dbReference type="SUPFAM" id="SSF46785">
    <property type="entry name" value="Winged helix' DNA-binding domain"/>
    <property type="match status" value="1"/>
</dbReference>
<dbReference type="PROSITE" id="PS50987">
    <property type="entry name" value="HTH_ARSR_2"/>
    <property type="match status" value="1"/>
</dbReference>
<proteinExistence type="predicted"/>
<keyword evidence="3" id="KW-0804">Transcription</keyword>
<dbReference type="Gene3D" id="1.10.10.10">
    <property type="entry name" value="Winged helix-like DNA-binding domain superfamily/Winged helix DNA-binding domain"/>
    <property type="match status" value="1"/>
</dbReference>
<gene>
    <name evidence="6" type="ORF">HNQ08_005146</name>
</gene>
<keyword evidence="1" id="KW-0805">Transcription regulation</keyword>
<evidence type="ECO:0000259" key="5">
    <source>
        <dbReference type="PROSITE" id="PS50987"/>
    </source>
</evidence>
<feature type="region of interest" description="Disordered" evidence="4">
    <location>
        <begin position="105"/>
        <end position="126"/>
    </location>
</feature>
<dbReference type="RefSeq" id="WP_184137909.1">
    <property type="nucleotide sequence ID" value="NZ_JACHFL010000025.1"/>
</dbReference>
<comment type="caution">
    <text evidence="6">The sequence shown here is derived from an EMBL/GenBank/DDBJ whole genome shotgun (WGS) entry which is preliminary data.</text>
</comment>
<dbReference type="Pfam" id="PF01022">
    <property type="entry name" value="HTH_5"/>
    <property type="match status" value="1"/>
</dbReference>
<dbReference type="AlphaFoldDB" id="A0A7W8JZD7"/>
<evidence type="ECO:0000313" key="6">
    <source>
        <dbReference type="EMBL" id="MBB5366020.1"/>
    </source>
</evidence>
<reference evidence="6 7" key="1">
    <citation type="submission" date="2020-08" db="EMBL/GenBank/DDBJ databases">
        <title>Genomic Encyclopedia of Type Strains, Phase IV (KMG-IV): sequencing the most valuable type-strain genomes for metagenomic binning, comparative biology and taxonomic classification.</title>
        <authorList>
            <person name="Goeker M."/>
        </authorList>
    </citation>
    <scope>NUCLEOTIDE SEQUENCE [LARGE SCALE GENOMIC DNA]</scope>
    <source>
        <strain evidence="6 7">DSM 27939</strain>
    </source>
</reference>
<feature type="compositionally biased region" description="Polar residues" evidence="4">
    <location>
        <begin position="112"/>
        <end position="126"/>
    </location>
</feature>
<accession>A0A7W8JZD7</accession>
<dbReference type="InterPro" id="IPR051011">
    <property type="entry name" value="Metal_resp_trans_reg"/>
</dbReference>
<protein>
    <submittedName>
        <fullName evidence="6">DNA-binding transcriptional ArsR family regulator</fullName>
    </submittedName>
</protein>
<evidence type="ECO:0000256" key="4">
    <source>
        <dbReference type="SAM" id="MobiDB-lite"/>
    </source>
</evidence>
<dbReference type="InterPro" id="IPR011991">
    <property type="entry name" value="ArsR-like_HTH"/>
</dbReference>
<organism evidence="6 7">
    <name type="scientific">Deinococcus humi</name>
    <dbReference type="NCBI Taxonomy" id="662880"/>
    <lineage>
        <taxon>Bacteria</taxon>
        <taxon>Thermotogati</taxon>
        <taxon>Deinococcota</taxon>
        <taxon>Deinococci</taxon>
        <taxon>Deinococcales</taxon>
        <taxon>Deinococcaceae</taxon>
        <taxon>Deinococcus</taxon>
    </lineage>
</organism>
<dbReference type="CDD" id="cd00090">
    <property type="entry name" value="HTH_ARSR"/>
    <property type="match status" value="1"/>
</dbReference>
<evidence type="ECO:0000313" key="7">
    <source>
        <dbReference type="Proteomes" id="UP000552709"/>
    </source>
</evidence>
<dbReference type="GO" id="GO:0003700">
    <property type="term" value="F:DNA-binding transcription factor activity"/>
    <property type="evidence" value="ECO:0007669"/>
    <property type="project" value="InterPro"/>
</dbReference>
<dbReference type="Proteomes" id="UP000552709">
    <property type="component" value="Unassembled WGS sequence"/>
</dbReference>
<evidence type="ECO:0000256" key="1">
    <source>
        <dbReference type="ARBA" id="ARBA00023015"/>
    </source>
</evidence>
<keyword evidence="7" id="KW-1185">Reference proteome</keyword>
<dbReference type="PANTHER" id="PTHR43132:SF6">
    <property type="entry name" value="HTH-TYPE TRANSCRIPTIONAL REPRESSOR CZRA"/>
    <property type="match status" value="1"/>
</dbReference>
<dbReference type="EMBL" id="JACHFL010000025">
    <property type="protein sequence ID" value="MBB5366020.1"/>
    <property type="molecule type" value="Genomic_DNA"/>
</dbReference>
<keyword evidence="2 6" id="KW-0238">DNA-binding</keyword>
<sequence>MHRHPLSFPPNPADLAHVSGLFQALADPTRLTLLLALQDGEHAVGELTGLLDQPQSTVSRHLGVLRHAGLVIPRRNGPRVQYRLADSHLVGLLTQAFSHAQHHRLGLPGHSAHNQNADTANTGEAS</sequence>
<dbReference type="SMART" id="SM00418">
    <property type="entry name" value="HTH_ARSR"/>
    <property type="match status" value="1"/>
</dbReference>
<evidence type="ECO:0000256" key="2">
    <source>
        <dbReference type="ARBA" id="ARBA00023125"/>
    </source>
</evidence>
<dbReference type="PRINTS" id="PR00778">
    <property type="entry name" value="HTHARSR"/>
</dbReference>
<feature type="domain" description="HTH arsR-type" evidence="5">
    <location>
        <begin position="10"/>
        <end position="104"/>
    </location>
</feature>
<dbReference type="InterPro" id="IPR001845">
    <property type="entry name" value="HTH_ArsR_DNA-bd_dom"/>
</dbReference>
<dbReference type="InterPro" id="IPR036388">
    <property type="entry name" value="WH-like_DNA-bd_sf"/>
</dbReference>
<evidence type="ECO:0000256" key="3">
    <source>
        <dbReference type="ARBA" id="ARBA00023163"/>
    </source>
</evidence>
<dbReference type="NCBIfam" id="NF033788">
    <property type="entry name" value="HTH_metalloreg"/>
    <property type="match status" value="1"/>
</dbReference>
<name>A0A7W8JZD7_9DEIO</name>
<dbReference type="GO" id="GO:0003677">
    <property type="term" value="F:DNA binding"/>
    <property type="evidence" value="ECO:0007669"/>
    <property type="project" value="UniProtKB-KW"/>
</dbReference>
<dbReference type="PANTHER" id="PTHR43132">
    <property type="entry name" value="ARSENICAL RESISTANCE OPERON REPRESSOR ARSR-RELATED"/>
    <property type="match status" value="1"/>
</dbReference>